<keyword evidence="2" id="KW-1185">Reference proteome</keyword>
<gene>
    <name evidence="1" type="ORF">SAMN05444158_0766</name>
</gene>
<name>A0A1H1NWG6_9BRAD</name>
<organism evidence="1 2">
    <name type="scientific">Bradyrhizobium canariense</name>
    <dbReference type="NCBI Taxonomy" id="255045"/>
    <lineage>
        <taxon>Bacteria</taxon>
        <taxon>Pseudomonadati</taxon>
        <taxon>Pseudomonadota</taxon>
        <taxon>Alphaproteobacteria</taxon>
        <taxon>Hyphomicrobiales</taxon>
        <taxon>Nitrobacteraceae</taxon>
        <taxon>Bradyrhizobium</taxon>
    </lineage>
</organism>
<proteinExistence type="predicted"/>
<protein>
    <submittedName>
        <fullName evidence="1">Uncharacterized protein</fullName>
    </submittedName>
</protein>
<evidence type="ECO:0000313" key="2">
    <source>
        <dbReference type="Proteomes" id="UP000243904"/>
    </source>
</evidence>
<sequence length="161" mass="18354">MPTIADLVNNGAIVKIDVELAARDQPLRLLYGTPQFVGWLKEILNGEQPPQLLGRTSAAEQVDDLFHSFLSGEHLIFTRQFRVVRAEENAVWELKTPDVRIFGWFMAKDCFVAVFGNWADTIKDHDLYRGYRLAIRRLRRELGIDETLCVRGVAPDDVLSV</sequence>
<reference evidence="2" key="1">
    <citation type="submission" date="2016-10" db="EMBL/GenBank/DDBJ databases">
        <authorList>
            <person name="Varghese N."/>
            <person name="Submissions S."/>
        </authorList>
    </citation>
    <scope>NUCLEOTIDE SEQUENCE [LARGE SCALE GENOMIC DNA]</scope>
    <source>
        <strain evidence="2">GAS369</strain>
    </source>
</reference>
<dbReference type="AlphaFoldDB" id="A0A1H1NWG6"/>
<dbReference type="RefSeq" id="WP_146686351.1">
    <property type="nucleotide sequence ID" value="NZ_LT629750.1"/>
</dbReference>
<evidence type="ECO:0000313" key="1">
    <source>
        <dbReference type="EMBL" id="SDS02709.1"/>
    </source>
</evidence>
<accession>A0A1H1NWG6</accession>
<dbReference type="EMBL" id="LT629750">
    <property type="protein sequence ID" value="SDS02709.1"/>
    <property type="molecule type" value="Genomic_DNA"/>
</dbReference>
<dbReference type="Proteomes" id="UP000243904">
    <property type="component" value="Chromosome I"/>
</dbReference>